<dbReference type="CDD" id="cd02440">
    <property type="entry name" value="AdoMet_MTases"/>
    <property type="match status" value="1"/>
</dbReference>
<evidence type="ECO:0000259" key="2">
    <source>
        <dbReference type="Pfam" id="PF13649"/>
    </source>
</evidence>
<dbReference type="InterPro" id="IPR029063">
    <property type="entry name" value="SAM-dependent_MTases_sf"/>
</dbReference>
<dbReference type="Gene3D" id="3.40.50.150">
    <property type="entry name" value="Vaccinia Virus protein VP39"/>
    <property type="match status" value="1"/>
</dbReference>
<dbReference type="EMBL" id="CADCTZ010001536">
    <property type="protein sequence ID" value="CAA9403877.1"/>
    <property type="molecule type" value="Genomic_DNA"/>
</dbReference>
<reference evidence="3" key="1">
    <citation type="submission" date="2020-02" db="EMBL/GenBank/DDBJ databases">
        <authorList>
            <person name="Meier V. D."/>
        </authorList>
    </citation>
    <scope>NUCLEOTIDE SEQUENCE</scope>
    <source>
        <strain evidence="3">AVDCRST_MAG84</strain>
    </source>
</reference>
<proteinExistence type="predicted"/>
<accession>A0A6J4P1L9</accession>
<dbReference type="InterPro" id="IPR041698">
    <property type="entry name" value="Methyltransf_25"/>
</dbReference>
<evidence type="ECO:0000313" key="3">
    <source>
        <dbReference type="EMBL" id="CAA9403877.1"/>
    </source>
</evidence>
<keyword evidence="3" id="KW-0489">Methyltransferase</keyword>
<keyword evidence="1 3" id="KW-0808">Transferase</keyword>
<dbReference type="Pfam" id="PF13649">
    <property type="entry name" value="Methyltransf_25"/>
    <property type="match status" value="1"/>
</dbReference>
<dbReference type="GO" id="GO:0008168">
    <property type="term" value="F:methyltransferase activity"/>
    <property type="evidence" value="ECO:0007669"/>
    <property type="project" value="UniProtKB-KW"/>
</dbReference>
<gene>
    <name evidence="3" type="ORF">AVDCRST_MAG84-6271</name>
</gene>
<sequence length="211" mass="23889">MSQVNLWSSAEHALWYLAKADGIPHRTEGEAVLLEEVPKNVKRILDVGTGDGRLLGLLKCDRPNVECVAIDFSPTMLEKARIRFADDQNVTVIEHNFDESLPDLGKFDAVVSSLAIHHVEDDRKRSLYTEIFELLEPGGIFCNFEHVASATEALHQKFLEVVGMGDRPDDPSNKLLDVETQLRWFREIGFTDADCYWKWRELALLVGVKPV</sequence>
<feature type="domain" description="Methyltransferase" evidence="2">
    <location>
        <begin position="44"/>
        <end position="139"/>
    </location>
</feature>
<evidence type="ECO:0000256" key="1">
    <source>
        <dbReference type="ARBA" id="ARBA00022679"/>
    </source>
</evidence>
<dbReference type="SUPFAM" id="SSF53335">
    <property type="entry name" value="S-adenosyl-L-methionine-dependent methyltransferases"/>
    <property type="match status" value="1"/>
</dbReference>
<protein>
    <submittedName>
        <fullName evidence="3">Methyltransferase type 12</fullName>
    </submittedName>
</protein>
<dbReference type="GO" id="GO:0032259">
    <property type="term" value="P:methylation"/>
    <property type="evidence" value="ECO:0007669"/>
    <property type="project" value="UniProtKB-KW"/>
</dbReference>
<organism evidence="3">
    <name type="scientific">uncultured Microcoleus sp</name>
    <dbReference type="NCBI Taxonomy" id="259945"/>
    <lineage>
        <taxon>Bacteria</taxon>
        <taxon>Bacillati</taxon>
        <taxon>Cyanobacteriota</taxon>
        <taxon>Cyanophyceae</taxon>
        <taxon>Oscillatoriophycideae</taxon>
        <taxon>Oscillatoriales</taxon>
        <taxon>Microcoleaceae</taxon>
        <taxon>Microcoleus</taxon>
        <taxon>environmental samples</taxon>
    </lineage>
</organism>
<dbReference type="PANTHER" id="PTHR43861">
    <property type="entry name" value="TRANS-ACONITATE 2-METHYLTRANSFERASE-RELATED"/>
    <property type="match status" value="1"/>
</dbReference>
<dbReference type="AlphaFoldDB" id="A0A6J4P1L9"/>
<name>A0A6J4P1L9_9CYAN</name>